<feature type="domain" description="Cyclic nucleotide-binding" evidence="4">
    <location>
        <begin position="209"/>
        <end position="313"/>
    </location>
</feature>
<dbReference type="InterPro" id="IPR045319">
    <property type="entry name" value="KAT/AKT"/>
</dbReference>
<keyword evidence="1" id="KW-0630">Potassium</keyword>
<sequence>MAARPLPVLGCVVRLLGSVRNLIGAHCDGGGWRSECLQCGSVGEGSRGGVVPSQYYEGFGKYNIETEGTIIEQYLISFYWITASLSTSGLIGGMLPKNYVEMLFTCVVMFVQLTLFKYVLGEISNLVMEQDTHLVEARSAIFQMTAFIEHRKLPLELSGEISNFMDTTGTNSKSGGGKEEEDIFSLLSRSLQVDVAKYICRSQLDNVDMFTMCKPNFLDGISVMLRETTFPPETYIYHVNQVSREMYILSSGLVELTTKTEADGETVNTVITPGRVIGEVSFLFGMRQTTNARTGAMLCIAFTLLKAAFSQMIKLYPEEEEHIIKLVLTSWQEQYEVKSDGASSTGSESNASSFASQATAVDDLNTVKKVLEHAKLKKKNEKARPSPLLNEIRITPPSRSGTRARACTGRSFHRPAQGTIVALVEAASKNDFKDVDRILGSEDLTVDDGDYDQRRAIHLAACEGHVEMIVKLVEEYGADVNVEDRLGGTPAADALRHGQSAALAKLLQYKASLNLEDEAGKICEAAANGDVKMLEQLVMCGVDPEISDYDSRTALINLDPVDRKEGTPLQDAVRHKHKEVQDVLTAAGATFGSLDIAAQLCEAAATNNVEILQTLYNCGADLNSADYDKRTAMHLAASNGCIEALSWMLQKDGIDTNPVDRLGGTPLDDAHRHEQELMILMLERNGAVRRGHPSLQVKMEKAKRQREMMIVERDIKRIQETSQNSPELQLKQVCKKWVAAATKQVQPVFDQMCELFILLGQLLDGHMQPESQWGLVQASQQKAMLSIGNNALALIKQLMKRNGGKTRTHKERQRLLLSSEMLQSRMFKLFCPELDKVGEARDGLLESLHADLSQVMYEYPAHECFDESAITITC</sequence>
<dbReference type="Gene3D" id="1.10.287.630">
    <property type="entry name" value="Helix hairpin bin"/>
    <property type="match status" value="1"/>
</dbReference>
<dbReference type="InterPro" id="IPR018490">
    <property type="entry name" value="cNMP-bd_dom_sf"/>
</dbReference>
<dbReference type="AlphaFoldDB" id="A0AAE0FUP4"/>
<dbReference type="SUPFAM" id="SSF81324">
    <property type="entry name" value="Voltage-gated potassium channels"/>
    <property type="match status" value="1"/>
</dbReference>
<dbReference type="SMART" id="SM00100">
    <property type="entry name" value="cNMP"/>
    <property type="match status" value="1"/>
</dbReference>
<keyword evidence="3" id="KW-0040">ANK repeat</keyword>
<dbReference type="SUPFAM" id="SSF51206">
    <property type="entry name" value="cAMP-binding domain-like"/>
    <property type="match status" value="1"/>
</dbReference>
<name>A0AAE0FUP4_9CHLO</name>
<dbReference type="GO" id="GO:0005249">
    <property type="term" value="F:voltage-gated potassium channel activity"/>
    <property type="evidence" value="ECO:0007669"/>
    <property type="project" value="InterPro"/>
</dbReference>
<keyword evidence="6" id="KW-1185">Reference proteome</keyword>
<keyword evidence="2" id="KW-0407">Ion channel</keyword>
<gene>
    <name evidence="5" type="ORF">CYMTET_24987</name>
</gene>
<dbReference type="InterPro" id="IPR036770">
    <property type="entry name" value="Ankyrin_rpt-contain_sf"/>
</dbReference>
<protein>
    <recommendedName>
        <fullName evidence="4">Cyclic nucleotide-binding domain-containing protein</fullName>
    </recommendedName>
</protein>
<dbReference type="Pfam" id="PF00027">
    <property type="entry name" value="cNMP_binding"/>
    <property type="match status" value="1"/>
</dbReference>
<feature type="repeat" description="ANK" evidence="3">
    <location>
        <begin position="452"/>
        <end position="485"/>
    </location>
</feature>
<dbReference type="Gene3D" id="2.60.120.10">
    <property type="entry name" value="Jelly Rolls"/>
    <property type="match status" value="1"/>
</dbReference>
<keyword evidence="2" id="KW-0406">Ion transport</keyword>
<dbReference type="CDD" id="cd00038">
    <property type="entry name" value="CAP_ED"/>
    <property type="match status" value="1"/>
</dbReference>
<dbReference type="PROSITE" id="PS50297">
    <property type="entry name" value="ANK_REP_REGION"/>
    <property type="match status" value="1"/>
</dbReference>
<dbReference type="PROSITE" id="PS50088">
    <property type="entry name" value="ANK_REPEAT"/>
    <property type="match status" value="2"/>
</dbReference>
<evidence type="ECO:0000259" key="4">
    <source>
        <dbReference type="PROSITE" id="PS50042"/>
    </source>
</evidence>
<dbReference type="PANTHER" id="PTHR45743">
    <property type="entry name" value="POTASSIUM CHANNEL AKT1"/>
    <property type="match status" value="1"/>
</dbReference>
<evidence type="ECO:0000313" key="6">
    <source>
        <dbReference type="Proteomes" id="UP001190700"/>
    </source>
</evidence>
<reference evidence="5 6" key="1">
    <citation type="journal article" date="2015" name="Genome Biol. Evol.">
        <title>Comparative Genomics of a Bacterivorous Green Alga Reveals Evolutionary Causalities and Consequences of Phago-Mixotrophic Mode of Nutrition.</title>
        <authorList>
            <person name="Burns J.A."/>
            <person name="Paasch A."/>
            <person name="Narechania A."/>
            <person name="Kim E."/>
        </authorList>
    </citation>
    <scope>NUCLEOTIDE SEQUENCE [LARGE SCALE GENOMIC DNA]</scope>
    <source>
        <strain evidence="5 6">PLY_AMNH</strain>
    </source>
</reference>
<proteinExistence type="predicted"/>
<keyword evidence="1" id="KW-0633">Potassium transport</keyword>
<dbReference type="Gene3D" id="1.25.40.20">
    <property type="entry name" value="Ankyrin repeat-containing domain"/>
    <property type="match status" value="2"/>
</dbReference>
<dbReference type="PROSITE" id="PS50042">
    <property type="entry name" value="CNMP_BINDING_3"/>
    <property type="match status" value="1"/>
</dbReference>
<evidence type="ECO:0000256" key="1">
    <source>
        <dbReference type="ARBA" id="ARBA00022826"/>
    </source>
</evidence>
<organism evidence="5 6">
    <name type="scientific">Cymbomonas tetramitiformis</name>
    <dbReference type="NCBI Taxonomy" id="36881"/>
    <lineage>
        <taxon>Eukaryota</taxon>
        <taxon>Viridiplantae</taxon>
        <taxon>Chlorophyta</taxon>
        <taxon>Pyramimonadophyceae</taxon>
        <taxon>Pyramimonadales</taxon>
        <taxon>Pyramimonadaceae</taxon>
        <taxon>Cymbomonas</taxon>
    </lineage>
</organism>
<evidence type="ECO:0000256" key="3">
    <source>
        <dbReference type="PROSITE-ProRule" id="PRU00023"/>
    </source>
</evidence>
<dbReference type="Proteomes" id="UP001190700">
    <property type="component" value="Unassembled WGS sequence"/>
</dbReference>
<dbReference type="Pfam" id="PF12796">
    <property type="entry name" value="Ank_2"/>
    <property type="match status" value="2"/>
</dbReference>
<dbReference type="SMART" id="SM00248">
    <property type="entry name" value="ANK"/>
    <property type="match status" value="6"/>
</dbReference>
<accession>A0AAE0FUP4</accession>
<evidence type="ECO:0000313" key="5">
    <source>
        <dbReference type="EMBL" id="KAK3266381.1"/>
    </source>
</evidence>
<keyword evidence="2" id="KW-0813">Transport</keyword>
<feature type="repeat" description="ANK" evidence="3">
    <location>
        <begin position="628"/>
        <end position="661"/>
    </location>
</feature>
<dbReference type="PANTHER" id="PTHR45743:SF2">
    <property type="entry name" value="POTASSIUM CHANNEL AKT1"/>
    <property type="match status" value="1"/>
</dbReference>
<keyword evidence="1" id="KW-0631">Potassium channel</keyword>
<comment type="caution">
    <text evidence="5">The sequence shown here is derived from an EMBL/GenBank/DDBJ whole genome shotgun (WGS) entry which is preliminary data.</text>
</comment>
<dbReference type="GO" id="GO:0034702">
    <property type="term" value="C:monoatomic ion channel complex"/>
    <property type="evidence" value="ECO:0007669"/>
    <property type="project" value="UniProtKB-KW"/>
</dbReference>
<dbReference type="InterPro" id="IPR014710">
    <property type="entry name" value="RmlC-like_jellyroll"/>
</dbReference>
<dbReference type="SUPFAM" id="SSF48403">
    <property type="entry name" value="Ankyrin repeat"/>
    <property type="match status" value="1"/>
</dbReference>
<dbReference type="EMBL" id="LGRX02013159">
    <property type="protein sequence ID" value="KAK3266381.1"/>
    <property type="molecule type" value="Genomic_DNA"/>
</dbReference>
<dbReference type="InterPro" id="IPR002110">
    <property type="entry name" value="Ankyrin_rpt"/>
</dbReference>
<keyword evidence="2" id="KW-0851">Voltage-gated channel</keyword>
<evidence type="ECO:0000256" key="2">
    <source>
        <dbReference type="ARBA" id="ARBA00022882"/>
    </source>
</evidence>
<dbReference type="InterPro" id="IPR000595">
    <property type="entry name" value="cNMP-bd_dom"/>
</dbReference>
<dbReference type="Gene3D" id="1.10.287.70">
    <property type="match status" value="1"/>
</dbReference>